<organism evidence="1 2">
    <name type="scientific">Arthrobacter flavus</name>
    <dbReference type="NCBI Taxonomy" id="95172"/>
    <lineage>
        <taxon>Bacteria</taxon>
        <taxon>Bacillati</taxon>
        <taxon>Actinomycetota</taxon>
        <taxon>Actinomycetes</taxon>
        <taxon>Micrococcales</taxon>
        <taxon>Micrococcaceae</taxon>
        <taxon>Arthrobacter</taxon>
    </lineage>
</organism>
<reference evidence="2" key="1">
    <citation type="journal article" date="2019" name="Int. J. Syst. Evol. Microbiol.">
        <title>The Global Catalogue of Microorganisms (GCM) 10K type strain sequencing project: providing services to taxonomists for standard genome sequencing and annotation.</title>
        <authorList>
            <consortium name="The Broad Institute Genomics Platform"/>
            <consortium name="The Broad Institute Genome Sequencing Center for Infectious Disease"/>
            <person name="Wu L."/>
            <person name="Ma J."/>
        </authorList>
    </citation>
    <scope>NUCLEOTIDE SEQUENCE [LARGE SCALE GENOMIC DNA]</scope>
    <source>
        <strain evidence="2">JCM 11496</strain>
    </source>
</reference>
<name>A0ABW4Q7U5_9MICC</name>
<dbReference type="EMBL" id="JBHUGA010000025">
    <property type="protein sequence ID" value="MFD1846724.1"/>
    <property type="molecule type" value="Genomic_DNA"/>
</dbReference>
<evidence type="ECO:0000313" key="1">
    <source>
        <dbReference type="EMBL" id="MFD1846724.1"/>
    </source>
</evidence>
<sequence length="56" mass="6519">MIDVSDKTNNKNPGKPPRNSWIQFILDLLAYLLRAEVKSWVRALIDYLMGNPPLYE</sequence>
<gene>
    <name evidence="1" type="ORF">ACFSFX_08955</name>
</gene>
<dbReference type="Proteomes" id="UP001597307">
    <property type="component" value="Unassembled WGS sequence"/>
</dbReference>
<dbReference type="RefSeq" id="WP_343878599.1">
    <property type="nucleotide sequence ID" value="NZ_BAAAIJ010000021.1"/>
</dbReference>
<comment type="caution">
    <text evidence="1">The sequence shown here is derived from an EMBL/GenBank/DDBJ whole genome shotgun (WGS) entry which is preliminary data.</text>
</comment>
<keyword evidence="2" id="KW-1185">Reference proteome</keyword>
<proteinExistence type="predicted"/>
<accession>A0ABW4Q7U5</accession>
<protein>
    <recommendedName>
        <fullName evidence="3">Transposase</fullName>
    </recommendedName>
</protein>
<evidence type="ECO:0000313" key="2">
    <source>
        <dbReference type="Proteomes" id="UP001597307"/>
    </source>
</evidence>
<evidence type="ECO:0008006" key="3">
    <source>
        <dbReference type="Google" id="ProtNLM"/>
    </source>
</evidence>